<accession>A0AA86SV99</accession>
<sequence length="151" mass="17389">MHDDDGSLLFAYYKDGATDPTILYFAYALKEYMISTTPTPILPLFNFSLFFRHHSTFFTHTQQQEKIRSNNPPPFWGFVFVFTTTFRSESQSAIANPHFAAQISILYSLARSILHSSITPFSRIPLFADFGFRPFTPHFHVLLRIPILSST</sequence>
<dbReference type="Gramene" id="rna-AYBTSS11_LOCUS10029">
    <property type="protein sequence ID" value="CAJ1941002.1"/>
    <property type="gene ID" value="gene-AYBTSS11_LOCUS10029"/>
</dbReference>
<dbReference type="InterPro" id="IPR034737">
    <property type="entry name" value="TCTP"/>
</dbReference>
<name>A0AA86SV99_9FABA</name>
<dbReference type="Proteomes" id="UP001189624">
    <property type="component" value="Chromosome 3"/>
</dbReference>
<evidence type="ECO:0000313" key="3">
    <source>
        <dbReference type="EMBL" id="CAJ1941002.1"/>
    </source>
</evidence>
<proteinExistence type="inferred from homology"/>
<dbReference type="EMBL" id="OY731400">
    <property type="protein sequence ID" value="CAJ1941002.1"/>
    <property type="molecule type" value="Genomic_DNA"/>
</dbReference>
<evidence type="ECO:0000256" key="1">
    <source>
        <dbReference type="PROSITE-ProRule" id="PRU01133"/>
    </source>
</evidence>
<feature type="domain" description="TCTP" evidence="2">
    <location>
        <begin position="1"/>
        <end position="34"/>
    </location>
</feature>
<comment type="similarity">
    <text evidence="1">Belongs to the TCTP family.</text>
</comment>
<dbReference type="PROSITE" id="PS51797">
    <property type="entry name" value="TCTP_3"/>
    <property type="match status" value="1"/>
</dbReference>
<gene>
    <name evidence="3" type="ORF">AYBTSS11_LOCUS10029</name>
</gene>
<evidence type="ECO:0000259" key="2">
    <source>
        <dbReference type="PROSITE" id="PS51797"/>
    </source>
</evidence>
<organism evidence="3 4">
    <name type="scientific">Sphenostylis stenocarpa</name>
    <dbReference type="NCBI Taxonomy" id="92480"/>
    <lineage>
        <taxon>Eukaryota</taxon>
        <taxon>Viridiplantae</taxon>
        <taxon>Streptophyta</taxon>
        <taxon>Embryophyta</taxon>
        <taxon>Tracheophyta</taxon>
        <taxon>Spermatophyta</taxon>
        <taxon>Magnoliopsida</taxon>
        <taxon>eudicotyledons</taxon>
        <taxon>Gunneridae</taxon>
        <taxon>Pentapetalae</taxon>
        <taxon>rosids</taxon>
        <taxon>fabids</taxon>
        <taxon>Fabales</taxon>
        <taxon>Fabaceae</taxon>
        <taxon>Papilionoideae</taxon>
        <taxon>50 kb inversion clade</taxon>
        <taxon>NPAAA clade</taxon>
        <taxon>indigoferoid/millettioid clade</taxon>
        <taxon>Phaseoleae</taxon>
        <taxon>Sphenostylis</taxon>
    </lineage>
</organism>
<evidence type="ECO:0000313" key="4">
    <source>
        <dbReference type="Proteomes" id="UP001189624"/>
    </source>
</evidence>
<dbReference type="AlphaFoldDB" id="A0AA86SV99"/>
<keyword evidence="4" id="KW-1185">Reference proteome</keyword>
<protein>
    <recommendedName>
        <fullName evidence="2">TCTP domain-containing protein</fullName>
    </recommendedName>
</protein>
<reference evidence="3" key="1">
    <citation type="submission" date="2023-10" db="EMBL/GenBank/DDBJ databases">
        <authorList>
            <person name="Domelevo Entfellner J.-B."/>
        </authorList>
    </citation>
    <scope>NUCLEOTIDE SEQUENCE</scope>
</reference>